<dbReference type="Proteomes" id="UP001283361">
    <property type="component" value="Unassembled WGS sequence"/>
</dbReference>
<keyword evidence="5" id="KW-1185">Reference proteome</keyword>
<keyword evidence="2" id="KW-1133">Transmembrane helix</keyword>
<accession>A0AAE0Z230</accession>
<keyword evidence="1" id="KW-0175">Coiled coil</keyword>
<evidence type="ECO:0000313" key="5">
    <source>
        <dbReference type="Proteomes" id="UP001283361"/>
    </source>
</evidence>
<feature type="domain" description="Apextrin C-terminal" evidence="3">
    <location>
        <begin position="430"/>
        <end position="631"/>
    </location>
</feature>
<feature type="transmembrane region" description="Helical" evidence="2">
    <location>
        <begin position="37"/>
        <end position="60"/>
    </location>
</feature>
<dbReference type="Pfam" id="PF16977">
    <property type="entry name" value="ApeC"/>
    <property type="match status" value="1"/>
</dbReference>
<evidence type="ECO:0000256" key="2">
    <source>
        <dbReference type="SAM" id="Phobius"/>
    </source>
</evidence>
<protein>
    <recommendedName>
        <fullName evidence="3">Apextrin C-terminal domain-containing protein</fullName>
    </recommendedName>
</protein>
<evidence type="ECO:0000259" key="3">
    <source>
        <dbReference type="Pfam" id="PF16977"/>
    </source>
</evidence>
<dbReference type="EMBL" id="JAWDGP010004902">
    <property type="protein sequence ID" value="KAK3761373.1"/>
    <property type="molecule type" value="Genomic_DNA"/>
</dbReference>
<evidence type="ECO:0000313" key="4">
    <source>
        <dbReference type="EMBL" id="KAK3761373.1"/>
    </source>
</evidence>
<proteinExistence type="predicted"/>
<keyword evidence="2" id="KW-0812">Transmembrane</keyword>
<sequence>MHTSGMTAHGDDNYVLIFQTALALDQRSQSAHSRTQIFGRLIIIMVSFSILCLLSILHGYGSGFLFEITSSRKELNFLYEESLEIECSFNIDHSEYETEIKSVEEIHIVRREGSKRWTELAKLQANGYQEKKSPNFHVYGAIEPAVNNTFLRLNWDIASEAELGMYQCDVVIKDENYKFDIIESNILTIFKHNVTTEELLDLSQRQLDNLQLEFDKFRKKTVKKMAELEKTVQELRNESRNQEEDTDPDIADTYLDQLKKDIRRSVLENVSAELEDMTCSRLSRCSPSNDINDPSLTQNRTAYTYTSVDLTASKRTLGTTLLTSVTTEVPEITPGTTASTFFTNEVPKITNGTTVPTSVITDLTETTTVTTNPTTVTTELTEATTVTTNPTTVTTELTETTIVTTNLTTVTTQPTTTLQTTVEQVPELPWPAGRFALLNSKSGCPKTSVAPQWFEGYMKYHTESVDENHDNVTYLNHLAEPVSEVDRSGNHFLFMHFCISYNTNPTNEQWPAGSYCMNRVSSRCPSGFKSGYMDIDEEDTNFSGQSRGILPDMLFFCCRADGAPGEGITLPSSRPFYLYRFGGRCQEINNMRVTPEKMIFDTENENNQDDYQNDNHPDGKLTDVEIELCYYS</sequence>
<reference evidence="4" key="1">
    <citation type="journal article" date="2023" name="G3 (Bethesda)">
        <title>A reference genome for the long-term kleptoplast-retaining sea slug Elysia crispata morphotype clarki.</title>
        <authorList>
            <person name="Eastman K.E."/>
            <person name="Pendleton A.L."/>
            <person name="Shaikh M.A."/>
            <person name="Suttiyut T."/>
            <person name="Ogas R."/>
            <person name="Tomko P."/>
            <person name="Gavelis G."/>
            <person name="Widhalm J.R."/>
            <person name="Wisecaver J.H."/>
        </authorList>
    </citation>
    <scope>NUCLEOTIDE SEQUENCE</scope>
    <source>
        <strain evidence="4">ECLA1</strain>
    </source>
</reference>
<dbReference type="PANTHER" id="PTHR19324:SF33">
    <property type="entry name" value="MUCIN-5AC"/>
    <property type="match status" value="1"/>
</dbReference>
<keyword evidence="2" id="KW-0472">Membrane</keyword>
<comment type="caution">
    <text evidence="4">The sequence shown here is derived from an EMBL/GenBank/DDBJ whole genome shotgun (WGS) entry which is preliminary data.</text>
</comment>
<organism evidence="4 5">
    <name type="scientific">Elysia crispata</name>
    <name type="common">lettuce slug</name>
    <dbReference type="NCBI Taxonomy" id="231223"/>
    <lineage>
        <taxon>Eukaryota</taxon>
        <taxon>Metazoa</taxon>
        <taxon>Spiralia</taxon>
        <taxon>Lophotrochozoa</taxon>
        <taxon>Mollusca</taxon>
        <taxon>Gastropoda</taxon>
        <taxon>Heterobranchia</taxon>
        <taxon>Euthyneura</taxon>
        <taxon>Panpulmonata</taxon>
        <taxon>Sacoglossa</taxon>
        <taxon>Placobranchoidea</taxon>
        <taxon>Plakobranchidae</taxon>
        <taxon>Elysia</taxon>
    </lineage>
</organism>
<dbReference type="InterPro" id="IPR031569">
    <property type="entry name" value="ApeC"/>
</dbReference>
<gene>
    <name evidence="4" type="ORF">RRG08_024241</name>
</gene>
<feature type="coiled-coil region" evidence="1">
    <location>
        <begin position="193"/>
        <end position="275"/>
    </location>
</feature>
<dbReference type="PANTHER" id="PTHR19324">
    <property type="entry name" value="PERFORIN-LIKE PROTEIN 1"/>
    <property type="match status" value="1"/>
</dbReference>
<name>A0AAE0Z230_9GAST</name>
<dbReference type="AlphaFoldDB" id="A0AAE0Z230"/>
<evidence type="ECO:0000256" key="1">
    <source>
        <dbReference type="SAM" id="Coils"/>
    </source>
</evidence>